<organism evidence="5 6">
    <name type="scientific">Aminomonas paucivorans DSM 12260</name>
    <dbReference type="NCBI Taxonomy" id="584708"/>
    <lineage>
        <taxon>Bacteria</taxon>
        <taxon>Thermotogati</taxon>
        <taxon>Synergistota</taxon>
        <taxon>Synergistia</taxon>
        <taxon>Synergistales</taxon>
        <taxon>Synergistaceae</taxon>
        <taxon>Aminomonas</taxon>
    </lineage>
</organism>
<keyword evidence="5" id="KW-0418">Kinase</keyword>
<evidence type="ECO:0000313" key="6">
    <source>
        <dbReference type="Proteomes" id="UP000005096"/>
    </source>
</evidence>
<keyword evidence="5" id="KW-0808">Transferase</keyword>
<dbReference type="InterPro" id="IPR004358">
    <property type="entry name" value="Sig_transdc_His_kin-like_C"/>
</dbReference>
<dbReference type="SMART" id="SM00387">
    <property type="entry name" value="HATPase_c"/>
    <property type="match status" value="1"/>
</dbReference>
<feature type="domain" description="Histidine kinase" evidence="4">
    <location>
        <begin position="154"/>
        <end position="377"/>
    </location>
</feature>
<feature type="region of interest" description="Disordered" evidence="3">
    <location>
        <begin position="1"/>
        <end position="30"/>
    </location>
</feature>
<dbReference type="InterPro" id="IPR005467">
    <property type="entry name" value="His_kinase_dom"/>
</dbReference>
<dbReference type="GO" id="GO:0004673">
    <property type="term" value="F:protein histidine kinase activity"/>
    <property type="evidence" value="ECO:0007669"/>
    <property type="project" value="UniProtKB-EC"/>
</dbReference>
<proteinExistence type="predicted"/>
<dbReference type="CDD" id="cd00075">
    <property type="entry name" value="HATPase"/>
    <property type="match status" value="1"/>
</dbReference>
<dbReference type="PaxDb" id="584708-Apau_2424"/>
<reference evidence="5 6" key="1">
    <citation type="journal article" date="2010" name="Stand. Genomic Sci.">
        <title>Non-contiguous finished genome sequence of Aminomonas paucivorans type strain (GLU-3).</title>
        <authorList>
            <person name="Pitluck S."/>
            <person name="Yasawong M."/>
            <person name="Held B."/>
            <person name="Lapidus A."/>
            <person name="Nolan M."/>
            <person name="Copeland A."/>
            <person name="Lucas S."/>
            <person name="Del Rio T.G."/>
            <person name="Tice H."/>
            <person name="Cheng J.F."/>
            <person name="Chertkov O."/>
            <person name="Goodwin L."/>
            <person name="Tapia R."/>
            <person name="Han C."/>
            <person name="Liolios K."/>
            <person name="Ivanova N."/>
            <person name="Mavromatis K."/>
            <person name="Ovchinnikova G."/>
            <person name="Pati A."/>
            <person name="Chen A."/>
            <person name="Palaniappan K."/>
            <person name="Land M."/>
            <person name="Hauser L."/>
            <person name="Chang Y.J."/>
            <person name="Jeffries C.D."/>
            <person name="Pukall R."/>
            <person name="Spring S."/>
            <person name="Rohde M."/>
            <person name="Sikorski J."/>
            <person name="Goker M."/>
            <person name="Woyke T."/>
            <person name="Bristow J."/>
            <person name="Eisen J.A."/>
            <person name="Markowitz V."/>
            <person name="Hugenholtz P."/>
            <person name="Kyrpides N.C."/>
            <person name="Klenk H.P."/>
        </authorList>
    </citation>
    <scope>NUCLEOTIDE SEQUENCE [LARGE SCALE GENOMIC DNA]</scope>
    <source>
        <strain evidence="5 6">DSM 12260</strain>
    </source>
</reference>
<dbReference type="SUPFAM" id="SSF55785">
    <property type="entry name" value="PYP-like sensor domain (PAS domain)"/>
    <property type="match status" value="1"/>
</dbReference>
<dbReference type="EMBL" id="CM001022">
    <property type="protein sequence ID" value="EFQ24831.1"/>
    <property type="molecule type" value="Genomic_DNA"/>
</dbReference>
<dbReference type="EC" id="2.7.13.3" evidence="2"/>
<dbReference type="HOGENOM" id="CLU_619532_0_0_0"/>
<evidence type="ECO:0000313" key="5">
    <source>
        <dbReference type="EMBL" id="EFQ24831.1"/>
    </source>
</evidence>
<comment type="catalytic activity">
    <reaction evidence="1">
        <text>ATP + protein L-histidine = ADP + protein N-phospho-L-histidine.</text>
        <dbReference type="EC" id="2.7.13.3"/>
    </reaction>
</comment>
<dbReference type="STRING" id="584708.Apau_2424"/>
<evidence type="ECO:0000256" key="1">
    <source>
        <dbReference type="ARBA" id="ARBA00000085"/>
    </source>
</evidence>
<dbReference type="InterPro" id="IPR035965">
    <property type="entry name" value="PAS-like_dom_sf"/>
</dbReference>
<dbReference type="Gene3D" id="3.30.450.20">
    <property type="entry name" value="PAS domain"/>
    <property type="match status" value="1"/>
</dbReference>
<evidence type="ECO:0000259" key="4">
    <source>
        <dbReference type="PROSITE" id="PS50109"/>
    </source>
</evidence>
<dbReference type="Gene3D" id="1.10.287.130">
    <property type="match status" value="1"/>
</dbReference>
<evidence type="ECO:0000256" key="3">
    <source>
        <dbReference type="SAM" id="MobiDB-lite"/>
    </source>
</evidence>
<gene>
    <name evidence="5" type="ORF">Apau_2424</name>
</gene>
<name>E3D0U3_9BACT</name>
<dbReference type="AlphaFoldDB" id="E3D0U3"/>
<keyword evidence="6" id="KW-1185">Reference proteome</keyword>
<accession>E3D0U3</accession>
<dbReference type="eggNOG" id="COG0642">
    <property type="taxonomic scope" value="Bacteria"/>
</dbReference>
<sequence>MTPSPRTPRQDPPQPPEGGHGGVETPSPWSAWLRETRDYVARLDPRGRLLEAGGAFRPLLRDPQEDPASRISPPAPWRQALAQVRTARRPLRRTLRVQGDGGLREVEFQFLPLLEGKDLTGILAQGRDVTELRQLQRERAQNQDLRTLGYMTSGVVHDLQNLFAVVLGSLDMAEGRLRAGRSGEQDLSRARRGALRARALASQVLRQTRGGKETRCLFPPTLTVEEVLDFLLPLTRGSSLHLASSEEAHRALVWGAPGEIGRIVLNLCVNAFQALEARPGRVEVGCSVEELKASEARKRGLKDPGPAFVLTVQDDGPGIPREVQDRIFQRGVSFRPEGHGLGLGVVQDLVRDLGGGVWVRSVPGEGAAFSVALPVRGWTDPRDREETPRQGNERVWTLLSSPWRELYGGLLSSWGYDVTPFESAAALVRRLGDLDPSADLLLLEKPDEDASALNRALSGHPRLPRILLGSDPSTLPGGGLSLPLPASRTDIALALAQAFDSFRKV</sequence>
<dbReference type="Gene3D" id="3.30.565.10">
    <property type="entry name" value="Histidine kinase-like ATPase, C-terminal domain"/>
    <property type="match status" value="1"/>
</dbReference>
<dbReference type="PRINTS" id="PR00344">
    <property type="entry name" value="BCTRLSENSOR"/>
</dbReference>
<dbReference type="PROSITE" id="PS50109">
    <property type="entry name" value="HIS_KIN"/>
    <property type="match status" value="1"/>
</dbReference>
<dbReference type="PANTHER" id="PTHR43065">
    <property type="entry name" value="SENSOR HISTIDINE KINASE"/>
    <property type="match status" value="1"/>
</dbReference>
<dbReference type="InterPro" id="IPR036890">
    <property type="entry name" value="HATPase_C_sf"/>
</dbReference>
<evidence type="ECO:0000256" key="2">
    <source>
        <dbReference type="ARBA" id="ARBA00012438"/>
    </source>
</evidence>
<protein>
    <recommendedName>
        <fullName evidence="2">histidine kinase</fullName>
        <ecNumber evidence="2">2.7.13.3</ecNumber>
    </recommendedName>
</protein>
<dbReference type="PANTHER" id="PTHR43065:SF42">
    <property type="entry name" value="TWO-COMPONENT SENSOR PPRA"/>
    <property type="match status" value="1"/>
</dbReference>
<dbReference type="InterPro" id="IPR003594">
    <property type="entry name" value="HATPase_dom"/>
</dbReference>
<dbReference type="SUPFAM" id="SSF55874">
    <property type="entry name" value="ATPase domain of HSP90 chaperone/DNA topoisomerase II/histidine kinase"/>
    <property type="match status" value="1"/>
</dbReference>
<dbReference type="RefSeq" id="WP_006302079.1">
    <property type="nucleotide sequence ID" value="NZ_CM001022.1"/>
</dbReference>
<dbReference type="OrthoDB" id="1314at2"/>
<dbReference type="Proteomes" id="UP000005096">
    <property type="component" value="Chromosome"/>
</dbReference>
<dbReference type="Pfam" id="PF02518">
    <property type="entry name" value="HATPase_c"/>
    <property type="match status" value="1"/>
</dbReference>